<protein>
    <submittedName>
        <fullName evidence="1">Uncharacterized protein</fullName>
    </submittedName>
</protein>
<dbReference type="Proteomes" id="UP001054945">
    <property type="component" value="Unassembled WGS sequence"/>
</dbReference>
<keyword evidence="2" id="KW-1185">Reference proteome</keyword>
<comment type="caution">
    <text evidence="1">The sequence shown here is derived from an EMBL/GenBank/DDBJ whole genome shotgun (WGS) entry which is preliminary data.</text>
</comment>
<organism evidence="1 2">
    <name type="scientific">Caerostris extrusa</name>
    <name type="common">Bark spider</name>
    <name type="synonym">Caerostris bankana</name>
    <dbReference type="NCBI Taxonomy" id="172846"/>
    <lineage>
        <taxon>Eukaryota</taxon>
        <taxon>Metazoa</taxon>
        <taxon>Ecdysozoa</taxon>
        <taxon>Arthropoda</taxon>
        <taxon>Chelicerata</taxon>
        <taxon>Arachnida</taxon>
        <taxon>Araneae</taxon>
        <taxon>Araneomorphae</taxon>
        <taxon>Entelegynae</taxon>
        <taxon>Araneoidea</taxon>
        <taxon>Araneidae</taxon>
        <taxon>Caerostris</taxon>
    </lineage>
</organism>
<evidence type="ECO:0000313" key="2">
    <source>
        <dbReference type="Proteomes" id="UP001054945"/>
    </source>
</evidence>
<accession>A0AAV4XBX9</accession>
<gene>
    <name evidence="1" type="ORF">CEXT_674681</name>
</gene>
<name>A0AAV4XBX9_CAEEX</name>
<reference evidence="1 2" key="1">
    <citation type="submission" date="2021-06" db="EMBL/GenBank/DDBJ databases">
        <title>Caerostris extrusa draft genome.</title>
        <authorList>
            <person name="Kono N."/>
            <person name="Arakawa K."/>
        </authorList>
    </citation>
    <scope>NUCLEOTIDE SEQUENCE [LARGE SCALE GENOMIC DNA]</scope>
</reference>
<proteinExistence type="predicted"/>
<dbReference type="AlphaFoldDB" id="A0AAV4XBX9"/>
<evidence type="ECO:0000313" key="1">
    <source>
        <dbReference type="EMBL" id="GIY91454.1"/>
    </source>
</evidence>
<dbReference type="EMBL" id="BPLR01000012">
    <property type="protein sequence ID" value="GIY91454.1"/>
    <property type="molecule type" value="Genomic_DNA"/>
</dbReference>
<sequence>MSVACIEGTANRSDETDLAFGRGIRNCDWDVAFTIQVQHLGLLPRIAAHLHGVLSCNLKGKVFIRRIKVLLD</sequence>